<dbReference type="PANTHER" id="PTHR19303">
    <property type="entry name" value="TRANSPOSON"/>
    <property type="match status" value="1"/>
</dbReference>
<sequence length="329" mass="36640">MHFQQIRKFAVDVTISPSRIWNVDETGVTTVQKPKKVVAQRGSKQVGAVTSAERGTLVAIAAAANAIGNFMPCMFIFPRIRYSNLFMQNGPPGCVGIGNTSGWMSEKEFSKFIDHFLKHVKTSEQEPVLLLLDNHHSHVNVEVVTKAKNNHIILLSFPPHCSHNLQPLDVGVYGPFKNYISQQQTNWIVNHPGKTMTIYDLPGIVKEAFPLAFTQNNIINSFKKSGIWPCNEDVFQDCDFAPSFVTDRPDPNTASMENQESLQPGDTSVNPEEVSLNLESSIQNEILENMPVIHIGVSETETKNKGKGKGKSTWREEVEKVKEEAYSSG</sequence>
<accession>A0A922SPR7</accession>
<evidence type="ECO:0000313" key="5">
    <source>
        <dbReference type="Proteomes" id="UP000814243"/>
    </source>
</evidence>
<gene>
    <name evidence="4" type="ORF">HF086_009793</name>
</gene>
<evidence type="ECO:0000256" key="1">
    <source>
        <dbReference type="SAM" id="MobiDB-lite"/>
    </source>
</evidence>
<dbReference type="Gene3D" id="3.30.420.10">
    <property type="entry name" value="Ribonuclease H-like superfamily/Ribonuclease H"/>
    <property type="match status" value="1"/>
</dbReference>
<protein>
    <recommendedName>
        <fullName evidence="3">DDE-1 domain-containing protein</fullName>
    </recommendedName>
</protein>
<feature type="transmembrane region" description="Helical" evidence="2">
    <location>
        <begin position="57"/>
        <end position="77"/>
    </location>
</feature>
<evidence type="ECO:0000259" key="3">
    <source>
        <dbReference type="Pfam" id="PF03184"/>
    </source>
</evidence>
<feature type="region of interest" description="Disordered" evidence="1">
    <location>
        <begin position="246"/>
        <end position="274"/>
    </location>
</feature>
<dbReference type="GO" id="GO:0005634">
    <property type="term" value="C:nucleus"/>
    <property type="evidence" value="ECO:0007669"/>
    <property type="project" value="TreeGrafter"/>
</dbReference>
<dbReference type="Pfam" id="PF03184">
    <property type="entry name" value="DDE_1"/>
    <property type="match status" value="1"/>
</dbReference>
<dbReference type="GO" id="GO:0003677">
    <property type="term" value="F:DNA binding"/>
    <property type="evidence" value="ECO:0007669"/>
    <property type="project" value="TreeGrafter"/>
</dbReference>
<dbReference type="PANTHER" id="PTHR19303:SF74">
    <property type="entry name" value="POGO TRANSPOSABLE ELEMENT WITH KRAB DOMAIN"/>
    <property type="match status" value="1"/>
</dbReference>
<keyword evidence="2" id="KW-0472">Membrane</keyword>
<evidence type="ECO:0000256" key="2">
    <source>
        <dbReference type="SAM" id="Phobius"/>
    </source>
</evidence>
<name>A0A922SPR7_SPOEX</name>
<dbReference type="InterPro" id="IPR036397">
    <property type="entry name" value="RNaseH_sf"/>
</dbReference>
<reference evidence="4" key="1">
    <citation type="journal article" date="2021" name="G3 (Bethesda)">
        <title>Genome and transcriptome analysis of the beet armyworm Spodoptera exigua reveals targets for pest control. .</title>
        <authorList>
            <person name="Simon S."/>
            <person name="Breeschoten T."/>
            <person name="Jansen H.J."/>
            <person name="Dirks R.P."/>
            <person name="Schranz M.E."/>
            <person name="Ros V.I.D."/>
        </authorList>
    </citation>
    <scope>NUCLEOTIDE SEQUENCE</scope>
    <source>
        <strain evidence="4">TB_SE_WUR_2020</strain>
    </source>
</reference>
<evidence type="ECO:0000313" key="4">
    <source>
        <dbReference type="EMBL" id="KAH9645455.1"/>
    </source>
</evidence>
<feature type="region of interest" description="Disordered" evidence="1">
    <location>
        <begin position="298"/>
        <end position="329"/>
    </location>
</feature>
<organism evidence="4 5">
    <name type="scientific">Spodoptera exigua</name>
    <name type="common">Beet armyworm</name>
    <name type="synonym">Noctua fulgens</name>
    <dbReference type="NCBI Taxonomy" id="7107"/>
    <lineage>
        <taxon>Eukaryota</taxon>
        <taxon>Metazoa</taxon>
        <taxon>Ecdysozoa</taxon>
        <taxon>Arthropoda</taxon>
        <taxon>Hexapoda</taxon>
        <taxon>Insecta</taxon>
        <taxon>Pterygota</taxon>
        <taxon>Neoptera</taxon>
        <taxon>Endopterygota</taxon>
        <taxon>Lepidoptera</taxon>
        <taxon>Glossata</taxon>
        <taxon>Ditrysia</taxon>
        <taxon>Noctuoidea</taxon>
        <taxon>Noctuidae</taxon>
        <taxon>Amphipyrinae</taxon>
        <taxon>Spodoptera</taxon>
    </lineage>
</organism>
<keyword evidence="2" id="KW-0812">Transmembrane</keyword>
<feature type="compositionally biased region" description="Basic and acidic residues" evidence="1">
    <location>
        <begin position="313"/>
        <end position="329"/>
    </location>
</feature>
<feature type="compositionally biased region" description="Polar residues" evidence="1">
    <location>
        <begin position="252"/>
        <end position="270"/>
    </location>
</feature>
<dbReference type="InterPro" id="IPR050863">
    <property type="entry name" value="CenT-Element_Derived"/>
</dbReference>
<dbReference type="Proteomes" id="UP000814243">
    <property type="component" value="Unassembled WGS sequence"/>
</dbReference>
<proteinExistence type="predicted"/>
<dbReference type="AlphaFoldDB" id="A0A922SPR7"/>
<comment type="caution">
    <text evidence="4">The sequence shown here is derived from an EMBL/GenBank/DDBJ whole genome shotgun (WGS) entry which is preliminary data.</text>
</comment>
<keyword evidence="2" id="KW-1133">Transmembrane helix</keyword>
<feature type="domain" description="DDE-1" evidence="3">
    <location>
        <begin position="99"/>
        <end position="221"/>
    </location>
</feature>
<dbReference type="EMBL" id="JACEFF010000039">
    <property type="protein sequence ID" value="KAH9645455.1"/>
    <property type="molecule type" value="Genomic_DNA"/>
</dbReference>
<dbReference type="InterPro" id="IPR004875">
    <property type="entry name" value="DDE_SF_endonuclease_dom"/>
</dbReference>